<protein>
    <submittedName>
        <fullName evidence="1">Uncharacterized protein</fullName>
    </submittedName>
</protein>
<accession>A0AAV4T054</accession>
<dbReference type="EMBL" id="BPLR01010398">
    <property type="protein sequence ID" value="GIY39074.1"/>
    <property type="molecule type" value="Genomic_DNA"/>
</dbReference>
<organism evidence="1 2">
    <name type="scientific">Caerostris extrusa</name>
    <name type="common">Bark spider</name>
    <name type="synonym">Caerostris bankana</name>
    <dbReference type="NCBI Taxonomy" id="172846"/>
    <lineage>
        <taxon>Eukaryota</taxon>
        <taxon>Metazoa</taxon>
        <taxon>Ecdysozoa</taxon>
        <taxon>Arthropoda</taxon>
        <taxon>Chelicerata</taxon>
        <taxon>Arachnida</taxon>
        <taxon>Araneae</taxon>
        <taxon>Araneomorphae</taxon>
        <taxon>Entelegynae</taxon>
        <taxon>Araneoidea</taxon>
        <taxon>Araneidae</taxon>
        <taxon>Caerostris</taxon>
    </lineage>
</organism>
<gene>
    <name evidence="1" type="ORF">CEXT_163951</name>
</gene>
<comment type="caution">
    <text evidence="1">The sequence shown here is derived from an EMBL/GenBank/DDBJ whole genome shotgun (WGS) entry which is preliminary data.</text>
</comment>
<proteinExistence type="predicted"/>
<evidence type="ECO:0000313" key="2">
    <source>
        <dbReference type="Proteomes" id="UP001054945"/>
    </source>
</evidence>
<dbReference type="AlphaFoldDB" id="A0AAV4T054"/>
<evidence type="ECO:0000313" key="1">
    <source>
        <dbReference type="EMBL" id="GIY39074.1"/>
    </source>
</evidence>
<keyword evidence="2" id="KW-1185">Reference proteome</keyword>
<name>A0AAV4T054_CAEEX</name>
<dbReference type="Proteomes" id="UP001054945">
    <property type="component" value="Unassembled WGS sequence"/>
</dbReference>
<reference evidence="1 2" key="1">
    <citation type="submission" date="2021-06" db="EMBL/GenBank/DDBJ databases">
        <title>Caerostris extrusa draft genome.</title>
        <authorList>
            <person name="Kono N."/>
            <person name="Arakawa K."/>
        </authorList>
    </citation>
    <scope>NUCLEOTIDE SEQUENCE [LARGE SCALE GENOMIC DNA]</scope>
</reference>
<sequence length="91" mass="9915">MYYGRYEIKFSLAHEAMLISIRTQSSIATGVVLVNLVSLSSGAALRSAEMLISNSYYLSSISRVRPTIGREVVKAVCEPSLWGDGRSSGKK</sequence>